<dbReference type="EMBL" id="MU117961">
    <property type="protein sequence ID" value="KAF9654160.1"/>
    <property type="molecule type" value="Genomic_DNA"/>
</dbReference>
<evidence type="ECO:0000313" key="1">
    <source>
        <dbReference type="EMBL" id="KAF9654160.1"/>
    </source>
</evidence>
<organism evidence="1 2">
    <name type="scientific">Thelephora ganbajun</name>
    <name type="common">Ganba fungus</name>
    <dbReference type="NCBI Taxonomy" id="370292"/>
    <lineage>
        <taxon>Eukaryota</taxon>
        <taxon>Fungi</taxon>
        <taxon>Dikarya</taxon>
        <taxon>Basidiomycota</taxon>
        <taxon>Agaricomycotina</taxon>
        <taxon>Agaricomycetes</taxon>
        <taxon>Thelephorales</taxon>
        <taxon>Thelephoraceae</taxon>
        <taxon>Thelephora</taxon>
    </lineage>
</organism>
<reference evidence="1" key="1">
    <citation type="submission" date="2019-10" db="EMBL/GenBank/DDBJ databases">
        <authorList>
            <consortium name="DOE Joint Genome Institute"/>
            <person name="Kuo A."/>
            <person name="Miyauchi S."/>
            <person name="Kiss E."/>
            <person name="Drula E."/>
            <person name="Kohler A."/>
            <person name="Sanchez-Garcia M."/>
            <person name="Andreopoulos B."/>
            <person name="Barry K.W."/>
            <person name="Bonito G."/>
            <person name="Buee M."/>
            <person name="Carver A."/>
            <person name="Chen C."/>
            <person name="Cichocki N."/>
            <person name="Clum A."/>
            <person name="Culley D."/>
            <person name="Crous P.W."/>
            <person name="Fauchery L."/>
            <person name="Girlanda M."/>
            <person name="Hayes R."/>
            <person name="Keri Z."/>
            <person name="Labutti K."/>
            <person name="Lipzen A."/>
            <person name="Lombard V."/>
            <person name="Magnuson J."/>
            <person name="Maillard F."/>
            <person name="Morin E."/>
            <person name="Murat C."/>
            <person name="Nolan M."/>
            <person name="Ohm R."/>
            <person name="Pangilinan J."/>
            <person name="Pereira M."/>
            <person name="Perotto S."/>
            <person name="Peter M."/>
            <person name="Riley R."/>
            <person name="Sitrit Y."/>
            <person name="Stielow B."/>
            <person name="Szollosi G."/>
            <person name="Zifcakova L."/>
            <person name="Stursova M."/>
            <person name="Spatafora J.W."/>
            <person name="Tedersoo L."/>
            <person name="Vaario L.-M."/>
            <person name="Yamada A."/>
            <person name="Yan M."/>
            <person name="Wang P."/>
            <person name="Xu J."/>
            <person name="Bruns T."/>
            <person name="Baldrian P."/>
            <person name="Vilgalys R."/>
            <person name="Henrissat B."/>
            <person name="Grigoriev I.V."/>
            <person name="Hibbett D."/>
            <person name="Nagy L.G."/>
            <person name="Martin F.M."/>
        </authorList>
    </citation>
    <scope>NUCLEOTIDE SEQUENCE</scope>
    <source>
        <strain evidence="1">P2</strain>
    </source>
</reference>
<protein>
    <submittedName>
        <fullName evidence="1">Uncharacterized protein</fullName>
    </submittedName>
</protein>
<name>A0ACB6ZWG6_THEGA</name>
<accession>A0ACB6ZWG6</accession>
<keyword evidence="2" id="KW-1185">Reference proteome</keyword>
<gene>
    <name evidence="1" type="ORF">BDM02DRAFT_3181996</name>
</gene>
<proteinExistence type="predicted"/>
<dbReference type="Proteomes" id="UP000886501">
    <property type="component" value="Unassembled WGS sequence"/>
</dbReference>
<sequence>MSARYVMTLNNYLQGIGGNEASTLSWEESTSGPPHALIWFVVCKIRGQPYGSASASQKMAAKEEAARQALIRLGIPV</sequence>
<comment type="caution">
    <text evidence="1">The sequence shown here is derived from an EMBL/GenBank/DDBJ whole genome shotgun (WGS) entry which is preliminary data.</text>
</comment>
<reference evidence="1" key="2">
    <citation type="journal article" date="2020" name="Nat. Commun.">
        <title>Large-scale genome sequencing of mycorrhizal fungi provides insights into the early evolution of symbiotic traits.</title>
        <authorList>
            <person name="Miyauchi S."/>
            <person name="Kiss E."/>
            <person name="Kuo A."/>
            <person name="Drula E."/>
            <person name="Kohler A."/>
            <person name="Sanchez-Garcia M."/>
            <person name="Morin E."/>
            <person name="Andreopoulos B."/>
            <person name="Barry K.W."/>
            <person name="Bonito G."/>
            <person name="Buee M."/>
            <person name="Carver A."/>
            <person name="Chen C."/>
            <person name="Cichocki N."/>
            <person name="Clum A."/>
            <person name="Culley D."/>
            <person name="Crous P.W."/>
            <person name="Fauchery L."/>
            <person name="Girlanda M."/>
            <person name="Hayes R.D."/>
            <person name="Keri Z."/>
            <person name="LaButti K."/>
            <person name="Lipzen A."/>
            <person name="Lombard V."/>
            <person name="Magnuson J."/>
            <person name="Maillard F."/>
            <person name="Murat C."/>
            <person name="Nolan M."/>
            <person name="Ohm R.A."/>
            <person name="Pangilinan J."/>
            <person name="Pereira M.F."/>
            <person name="Perotto S."/>
            <person name="Peter M."/>
            <person name="Pfister S."/>
            <person name="Riley R."/>
            <person name="Sitrit Y."/>
            <person name="Stielow J.B."/>
            <person name="Szollosi G."/>
            <person name="Zifcakova L."/>
            <person name="Stursova M."/>
            <person name="Spatafora J.W."/>
            <person name="Tedersoo L."/>
            <person name="Vaario L.M."/>
            <person name="Yamada A."/>
            <person name="Yan M."/>
            <person name="Wang P."/>
            <person name="Xu J."/>
            <person name="Bruns T."/>
            <person name="Baldrian P."/>
            <person name="Vilgalys R."/>
            <person name="Dunand C."/>
            <person name="Henrissat B."/>
            <person name="Grigoriev I.V."/>
            <person name="Hibbett D."/>
            <person name="Nagy L.G."/>
            <person name="Martin F.M."/>
        </authorList>
    </citation>
    <scope>NUCLEOTIDE SEQUENCE</scope>
    <source>
        <strain evidence="1">P2</strain>
    </source>
</reference>
<evidence type="ECO:0000313" key="2">
    <source>
        <dbReference type="Proteomes" id="UP000886501"/>
    </source>
</evidence>